<accession>A0A7S2NCI8</accession>
<keyword evidence="1" id="KW-0472">Membrane</keyword>
<evidence type="ECO:0000256" key="1">
    <source>
        <dbReference type="SAM" id="Phobius"/>
    </source>
</evidence>
<keyword evidence="1" id="KW-1133">Transmembrane helix</keyword>
<keyword evidence="1" id="KW-0812">Transmembrane</keyword>
<name>A0A7S2NCI8_9DINO</name>
<reference evidence="3" key="1">
    <citation type="submission" date="2021-01" db="EMBL/GenBank/DDBJ databases">
        <authorList>
            <person name="Corre E."/>
            <person name="Pelletier E."/>
            <person name="Niang G."/>
            <person name="Scheremetjew M."/>
            <person name="Finn R."/>
            <person name="Kale V."/>
            <person name="Holt S."/>
            <person name="Cochrane G."/>
            <person name="Meng A."/>
            <person name="Brown T."/>
            <person name="Cohen L."/>
        </authorList>
    </citation>
    <scope>NUCLEOTIDE SEQUENCE</scope>
    <source>
        <strain evidence="3">RCC3387</strain>
    </source>
</reference>
<feature type="chain" id="PRO_5030923753" description="Photosystem II reaction center protein T" evidence="2">
    <location>
        <begin position="29"/>
        <end position="106"/>
    </location>
</feature>
<keyword evidence="2" id="KW-0732">Signal</keyword>
<evidence type="ECO:0000256" key="2">
    <source>
        <dbReference type="SAM" id="SignalP"/>
    </source>
</evidence>
<feature type="transmembrane region" description="Helical" evidence="1">
    <location>
        <begin position="80"/>
        <end position="101"/>
    </location>
</feature>
<dbReference type="AlphaFoldDB" id="A0A7S2NCI8"/>
<sequence>MARARSILAPLALAFAAAALCLLGGSRAPSPRAFLSAAGAGTPPEIEEPRPQASTALAGVAAPLLLAEPAFAENLSPPGWPYLLVFLTVFAAVFVIPNTIFKGQER</sequence>
<dbReference type="EMBL" id="HBGW01020636">
    <property type="protein sequence ID" value="CAD9532549.1"/>
    <property type="molecule type" value="Transcribed_RNA"/>
</dbReference>
<evidence type="ECO:0000313" key="3">
    <source>
        <dbReference type="EMBL" id="CAD9532549.1"/>
    </source>
</evidence>
<organism evidence="3">
    <name type="scientific">Zooxanthella nutricula</name>
    <dbReference type="NCBI Taxonomy" id="1333877"/>
    <lineage>
        <taxon>Eukaryota</taxon>
        <taxon>Sar</taxon>
        <taxon>Alveolata</taxon>
        <taxon>Dinophyceae</taxon>
        <taxon>Peridiniales</taxon>
        <taxon>Peridiniales incertae sedis</taxon>
        <taxon>Zooxanthella</taxon>
    </lineage>
</organism>
<evidence type="ECO:0008006" key="4">
    <source>
        <dbReference type="Google" id="ProtNLM"/>
    </source>
</evidence>
<protein>
    <recommendedName>
        <fullName evidence="4">Photosystem II reaction center protein T</fullName>
    </recommendedName>
</protein>
<proteinExistence type="predicted"/>
<gene>
    <name evidence="3" type="ORF">BRAN1462_LOCUS13058</name>
</gene>
<feature type="signal peptide" evidence="2">
    <location>
        <begin position="1"/>
        <end position="28"/>
    </location>
</feature>